<dbReference type="PANTHER" id="PTHR35371:SF1">
    <property type="entry name" value="BLR7753 PROTEIN"/>
    <property type="match status" value="1"/>
</dbReference>
<dbReference type="PANTHER" id="PTHR35371">
    <property type="entry name" value="INNER MEMBRANE PROTEIN"/>
    <property type="match status" value="1"/>
</dbReference>
<dbReference type="EMBL" id="JACIET010000002">
    <property type="protein sequence ID" value="MBB4014196.1"/>
    <property type="molecule type" value="Genomic_DNA"/>
</dbReference>
<evidence type="ECO:0000256" key="6">
    <source>
        <dbReference type="SAM" id="SignalP"/>
    </source>
</evidence>
<dbReference type="RefSeq" id="WP_183636080.1">
    <property type="nucleotide sequence ID" value="NZ_BAABLE010000005.1"/>
</dbReference>
<evidence type="ECO:0000256" key="1">
    <source>
        <dbReference type="ARBA" id="ARBA00004370"/>
    </source>
</evidence>
<gene>
    <name evidence="7" type="ORF">GGR36_003542</name>
</gene>
<protein>
    <submittedName>
        <fullName evidence="7">Putative MAPEG superfamily protein</fullName>
    </submittedName>
</protein>
<dbReference type="AlphaFoldDB" id="A0A840BTQ8"/>
<dbReference type="Pfam" id="PF01124">
    <property type="entry name" value="MAPEG"/>
    <property type="match status" value="1"/>
</dbReference>
<reference evidence="7 8" key="1">
    <citation type="submission" date="2020-08" db="EMBL/GenBank/DDBJ databases">
        <title>Genomic Encyclopedia of Type Strains, Phase IV (KMG-IV): sequencing the most valuable type-strain genomes for metagenomic binning, comparative biology and taxonomic classification.</title>
        <authorList>
            <person name="Goeker M."/>
        </authorList>
    </citation>
    <scope>NUCLEOTIDE SEQUENCE [LARGE SCALE GENOMIC DNA]</scope>
    <source>
        <strain evidence="7 8">DSM 106739</strain>
    </source>
</reference>
<dbReference type="InterPro" id="IPR001129">
    <property type="entry name" value="Membr-assoc_MAPEG"/>
</dbReference>
<feature type="chain" id="PRO_5032570018" evidence="6">
    <location>
        <begin position="25"/>
        <end position="128"/>
    </location>
</feature>
<keyword evidence="4 5" id="KW-0472">Membrane</keyword>
<evidence type="ECO:0000256" key="2">
    <source>
        <dbReference type="ARBA" id="ARBA00022692"/>
    </source>
</evidence>
<proteinExistence type="predicted"/>
<name>A0A840BTQ8_9RHOO</name>
<evidence type="ECO:0000256" key="5">
    <source>
        <dbReference type="SAM" id="Phobius"/>
    </source>
</evidence>
<evidence type="ECO:0000313" key="7">
    <source>
        <dbReference type="EMBL" id="MBB4014196.1"/>
    </source>
</evidence>
<dbReference type="GO" id="GO:0016020">
    <property type="term" value="C:membrane"/>
    <property type="evidence" value="ECO:0007669"/>
    <property type="project" value="UniProtKB-SubCell"/>
</dbReference>
<evidence type="ECO:0000256" key="4">
    <source>
        <dbReference type="ARBA" id="ARBA00023136"/>
    </source>
</evidence>
<evidence type="ECO:0000256" key="3">
    <source>
        <dbReference type="ARBA" id="ARBA00022989"/>
    </source>
</evidence>
<comment type="subcellular location">
    <subcellularLocation>
        <location evidence="1">Membrane</location>
    </subcellularLocation>
</comment>
<feature type="signal peptide" evidence="6">
    <location>
        <begin position="1"/>
        <end position="24"/>
    </location>
</feature>
<keyword evidence="3 5" id="KW-1133">Transmembrane helix</keyword>
<keyword evidence="8" id="KW-1185">Reference proteome</keyword>
<comment type="caution">
    <text evidence="7">The sequence shown here is derived from an EMBL/GenBank/DDBJ whole genome shotgun (WGS) entry which is preliminary data.</text>
</comment>
<sequence length="128" mass="13867">MKISFLCVLIAAIQPFLWALAAKAGGIRSGTRYNNHTPRNTLASLTGWPQRANWAQQNSFEAFPFFAAAVLMAHVAGVAPALIDTWAITFIVARFAYFGCYVADLATVRSLVWFVGVVACARLMLAAA</sequence>
<dbReference type="Proteomes" id="UP000561045">
    <property type="component" value="Unassembled WGS sequence"/>
</dbReference>
<dbReference type="SUPFAM" id="SSF161084">
    <property type="entry name" value="MAPEG domain-like"/>
    <property type="match status" value="1"/>
</dbReference>
<keyword evidence="6" id="KW-0732">Signal</keyword>
<feature type="transmembrane region" description="Helical" evidence="5">
    <location>
        <begin position="62"/>
        <end position="83"/>
    </location>
</feature>
<organism evidence="7 8">
    <name type="scientific">Niveibacterium umoris</name>
    <dbReference type="NCBI Taxonomy" id="1193620"/>
    <lineage>
        <taxon>Bacteria</taxon>
        <taxon>Pseudomonadati</taxon>
        <taxon>Pseudomonadota</taxon>
        <taxon>Betaproteobacteria</taxon>
        <taxon>Rhodocyclales</taxon>
        <taxon>Rhodocyclaceae</taxon>
        <taxon>Niveibacterium</taxon>
    </lineage>
</organism>
<accession>A0A840BTQ8</accession>
<dbReference type="Gene3D" id="1.20.120.550">
    <property type="entry name" value="Membrane associated eicosanoid/glutathione metabolism-like domain"/>
    <property type="match status" value="1"/>
</dbReference>
<feature type="transmembrane region" description="Helical" evidence="5">
    <location>
        <begin position="95"/>
        <end position="125"/>
    </location>
</feature>
<evidence type="ECO:0000313" key="8">
    <source>
        <dbReference type="Proteomes" id="UP000561045"/>
    </source>
</evidence>
<dbReference type="InterPro" id="IPR023352">
    <property type="entry name" value="MAPEG-like_dom_sf"/>
</dbReference>
<keyword evidence="2 5" id="KW-0812">Transmembrane</keyword>